<feature type="transmembrane region" description="Helical" evidence="19">
    <location>
        <begin position="710"/>
        <end position="733"/>
    </location>
</feature>
<dbReference type="PROSITE" id="PS00077">
    <property type="entry name" value="COX1_CUB"/>
    <property type="match status" value="1"/>
</dbReference>
<comment type="pathway">
    <text evidence="2">Energy metabolism; oxidative phosphorylation.</text>
</comment>
<feature type="transmembrane region" description="Helical" evidence="19">
    <location>
        <begin position="825"/>
        <end position="844"/>
    </location>
</feature>
<evidence type="ECO:0000256" key="9">
    <source>
        <dbReference type="ARBA" id="ARBA00022692"/>
    </source>
</evidence>
<evidence type="ECO:0000259" key="20">
    <source>
        <dbReference type="PROSITE" id="PS50855"/>
    </source>
</evidence>
<evidence type="ECO:0000256" key="7">
    <source>
        <dbReference type="ARBA" id="ARBA00022617"/>
    </source>
</evidence>
<feature type="transmembrane region" description="Helical" evidence="19">
    <location>
        <begin position="625"/>
        <end position="642"/>
    </location>
</feature>
<feature type="transmembrane region" description="Helical" evidence="19">
    <location>
        <begin position="305"/>
        <end position="325"/>
    </location>
</feature>
<evidence type="ECO:0000256" key="18">
    <source>
        <dbReference type="RuleBase" id="RU000370"/>
    </source>
</evidence>
<evidence type="ECO:0000256" key="19">
    <source>
        <dbReference type="SAM" id="Phobius"/>
    </source>
</evidence>
<feature type="domain" description="Cytochrome oxidase subunit I profile" evidence="20">
    <location>
        <begin position="31"/>
        <end position="560"/>
    </location>
</feature>
<evidence type="ECO:0000256" key="6">
    <source>
        <dbReference type="ARBA" id="ARBA00022475"/>
    </source>
</evidence>
<evidence type="ECO:0000256" key="15">
    <source>
        <dbReference type="ARBA" id="ARBA00023008"/>
    </source>
</evidence>
<evidence type="ECO:0000256" key="11">
    <source>
        <dbReference type="ARBA" id="ARBA00022967"/>
    </source>
</evidence>
<keyword evidence="10" id="KW-0479">Metal-binding</keyword>
<keyword evidence="14" id="KW-0408">Iron</keyword>
<evidence type="ECO:0000256" key="5">
    <source>
        <dbReference type="ARBA" id="ARBA00022448"/>
    </source>
</evidence>
<protein>
    <recommendedName>
        <fullName evidence="4">cytochrome-c oxidase</fullName>
        <ecNumber evidence="4">7.1.1.9</ecNumber>
    </recommendedName>
</protein>
<gene>
    <name evidence="21" type="ORF">SAMN06265221_11933</name>
</gene>
<keyword evidence="8 18" id="KW-0679">Respiratory chain</keyword>
<evidence type="ECO:0000256" key="1">
    <source>
        <dbReference type="ARBA" id="ARBA00004651"/>
    </source>
</evidence>
<evidence type="ECO:0000256" key="12">
    <source>
        <dbReference type="ARBA" id="ARBA00022982"/>
    </source>
</evidence>
<evidence type="ECO:0000256" key="10">
    <source>
        <dbReference type="ARBA" id="ARBA00022723"/>
    </source>
</evidence>
<feature type="transmembrane region" description="Helical" evidence="19">
    <location>
        <begin position="337"/>
        <end position="361"/>
    </location>
</feature>
<dbReference type="InterPro" id="IPR023615">
    <property type="entry name" value="Cyt_c_Oxase_su1_BS"/>
</dbReference>
<dbReference type="InterPro" id="IPR013833">
    <property type="entry name" value="Cyt_c_oxidase_su3_a-hlx"/>
</dbReference>
<dbReference type="Proteomes" id="UP000319014">
    <property type="component" value="Unassembled WGS sequence"/>
</dbReference>
<evidence type="ECO:0000256" key="13">
    <source>
        <dbReference type="ARBA" id="ARBA00022989"/>
    </source>
</evidence>
<feature type="transmembrane region" description="Helical" evidence="19">
    <location>
        <begin position="57"/>
        <end position="82"/>
    </location>
</feature>
<keyword evidence="13 19" id="KW-1133">Transmembrane helix</keyword>
<dbReference type="Gene3D" id="1.20.120.80">
    <property type="entry name" value="Cytochrome c oxidase, subunit III, four-helix bundle"/>
    <property type="match status" value="1"/>
</dbReference>
<dbReference type="InterPro" id="IPR000883">
    <property type="entry name" value="Cyt_C_Oxase_1"/>
</dbReference>
<dbReference type="GO" id="GO:0022904">
    <property type="term" value="P:respiratory electron transport chain"/>
    <property type="evidence" value="ECO:0007669"/>
    <property type="project" value="InterPro"/>
</dbReference>
<feature type="transmembrane region" description="Helical" evidence="19">
    <location>
        <begin position="674"/>
        <end position="698"/>
    </location>
</feature>
<feature type="transmembrane region" description="Helical" evidence="19">
    <location>
        <begin position="217"/>
        <end position="239"/>
    </location>
</feature>
<dbReference type="EMBL" id="FXTK01000019">
    <property type="protein sequence ID" value="SMO92825.1"/>
    <property type="molecule type" value="Genomic_DNA"/>
</dbReference>
<dbReference type="SUPFAM" id="SSF81452">
    <property type="entry name" value="Cytochrome c oxidase subunit III-like"/>
    <property type="match status" value="1"/>
</dbReference>
<dbReference type="PANTHER" id="PTHR10422:SF35">
    <property type="entry name" value="CYTOCHROME BO(3) UBIQUINOL OXIDASE SUBUNIT 1"/>
    <property type="match status" value="1"/>
</dbReference>
<dbReference type="InterPro" id="IPR023616">
    <property type="entry name" value="Cyt_c_oxase-like_su1_dom"/>
</dbReference>
<feature type="transmembrane region" description="Helical" evidence="19">
    <location>
        <begin position="137"/>
        <end position="156"/>
    </location>
</feature>
<dbReference type="GO" id="GO:0015990">
    <property type="term" value="P:electron transport coupled proton transport"/>
    <property type="evidence" value="ECO:0007669"/>
    <property type="project" value="InterPro"/>
</dbReference>
<dbReference type="PRINTS" id="PR01165">
    <property type="entry name" value="CYCOXIDASEI"/>
</dbReference>
<evidence type="ECO:0000313" key="21">
    <source>
        <dbReference type="EMBL" id="SMO92825.1"/>
    </source>
</evidence>
<dbReference type="GO" id="GO:0046872">
    <property type="term" value="F:metal ion binding"/>
    <property type="evidence" value="ECO:0007669"/>
    <property type="project" value="UniProtKB-KW"/>
</dbReference>
<keyword evidence="7 18" id="KW-0349">Heme</keyword>
<keyword evidence="16 19" id="KW-0472">Membrane</keyword>
<evidence type="ECO:0000256" key="8">
    <source>
        <dbReference type="ARBA" id="ARBA00022660"/>
    </source>
</evidence>
<keyword evidence="22" id="KW-1185">Reference proteome</keyword>
<dbReference type="GO" id="GO:0004129">
    <property type="term" value="F:cytochrome-c oxidase activity"/>
    <property type="evidence" value="ECO:0007669"/>
    <property type="project" value="UniProtKB-EC"/>
</dbReference>
<dbReference type="GO" id="GO:0020037">
    <property type="term" value="F:heme binding"/>
    <property type="evidence" value="ECO:0007669"/>
    <property type="project" value="InterPro"/>
</dbReference>
<proteinExistence type="inferred from homology"/>
<feature type="transmembrane region" description="Helical" evidence="19">
    <location>
        <begin position="745"/>
        <end position="771"/>
    </location>
</feature>
<sequence length="848" mass="93742">MTDRTPRGPYPPTEEMLAEPVPEEIQRAQSERLRKVWQTKTGIRYLMSVNNSEVGKWYSLTCLAFMLVAGVLALLMRVQLAYPQMQFLDADRFNQFFTMHGSAMMFLFAVPLFEAMAILILPAFLGARDMPFPRLSAFGYWSFLIGGIFVLGSVFFDAAPKSGWFMYPPLATEDEGVGSDIWLLGLSFIEIASIAAAVELIVGVLKCRPPGMRVNMMPLYAWYVLVVGGMILFAFPPLIAGDLLFELERALDWPFFDHTRGGDPIFWQHLFWIFGHPEVYIVFLPSIAIAAMVVPTVAQRPIVGYSWIVLSAVGTGFLSFGLWVHHMFTTGLPLISLGFFSAASEAVVIPTGIQIFAFLATLMVGRVTISLPLLWIAGGLAIFTAGGLTGVMLAIAPFDWQVHDTYFVVAHLHYTLFGGMILPVMAGVYYFFPFFTKRMLSKRLGKWAFWLIFGGFNLTFLPMHLTGLLGMPRRVFTYPGDLGWNTLNLISTVGAFIIAMGFLIFTYDLLRPGKPRLSSRNPWRAGTLEWSDTKTGEDWGVRSIPYITSRYPLWDQPKLVERMDAGRYYLPDAPEGLRETMVTSVIDAKPVQVQRVTGDAWITLWAAGFTGGCFILPTFHLYVPAVISGAFAVVCILYWLWTSTARKPEKPMKDAGLGLSLPTYSAGPESVGWWAMWITMLGDSTAFASIVFGFFFYWTSRADFLPEGAAHADAALLALSVMALALAWALTYAARHLNRAGRIAACRAALIAAPLLAVAGGGVMVLSVMQLAPSSHVYPAVVCALVIWTVAHVAVGVVMQLYCLAGSAFGKIDPDHDADLWNVTLYWHFHVLTVLVTAAIIGLAPRLL</sequence>
<feature type="transmembrane region" description="Helical" evidence="19">
    <location>
        <begin position="181"/>
        <end position="205"/>
    </location>
</feature>
<dbReference type="Gene3D" id="1.20.210.10">
    <property type="entry name" value="Cytochrome c oxidase-like, subunit I domain"/>
    <property type="match status" value="1"/>
</dbReference>
<name>A0A521F9B7_9RHOB</name>
<dbReference type="AlphaFoldDB" id="A0A521F9B7"/>
<dbReference type="NCBIfam" id="TIGR02891">
    <property type="entry name" value="CtaD_CoxA"/>
    <property type="match status" value="1"/>
</dbReference>
<dbReference type="InterPro" id="IPR035973">
    <property type="entry name" value="Cyt_c_oxidase_su3-like_sf"/>
</dbReference>
<evidence type="ECO:0000256" key="4">
    <source>
        <dbReference type="ARBA" id="ARBA00012949"/>
    </source>
</evidence>
<feature type="transmembrane region" description="Helical" evidence="19">
    <location>
        <begin position="447"/>
        <end position="469"/>
    </location>
</feature>
<evidence type="ECO:0000256" key="16">
    <source>
        <dbReference type="ARBA" id="ARBA00023136"/>
    </source>
</evidence>
<dbReference type="FunFam" id="1.20.210.10:FF:000006">
    <property type="entry name" value="Cytochrome c oxidase subunit 1"/>
    <property type="match status" value="1"/>
</dbReference>
<feature type="transmembrane region" description="Helical" evidence="19">
    <location>
        <begin position="416"/>
        <end position="435"/>
    </location>
</feature>
<feature type="transmembrane region" description="Helical" evidence="19">
    <location>
        <begin position="489"/>
        <end position="510"/>
    </location>
</feature>
<keyword evidence="11" id="KW-1278">Translocase</keyword>
<comment type="similarity">
    <text evidence="3 18">Belongs to the heme-copper respiratory oxidase family.</text>
</comment>
<dbReference type="GO" id="GO:0005886">
    <property type="term" value="C:plasma membrane"/>
    <property type="evidence" value="ECO:0007669"/>
    <property type="project" value="UniProtKB-SubCell"/>
</dbReference>
<keyword evidence="15" id="KW-0186">Copper</keyword>
<feature type="transmembrane region" description="Helical" evidence="19">
    <location>
        <begin position="777"/>
        <end position="804"/>
    </location>
</feature>
<feature type="transmembrane region" description="Helical" evidence="19">
    <location>
        <begin position="600"/>
        <end position="619"/>
    </location>
</feature>
<evidence type="ECO:0000256" key="14">
    <source>
        <dbReference type="ARBA" id="ARBA00023004"/>
    </source>
</evidence>
<dbReference type="InterPro" id="IPR014241">
    <property type="entry name" value="Cyt_c_oxidase_su1_bac"/>
</dbReference>
<evidence type="ECO:0000256" key="2">
    <source>
        <dbReference type="ARBA" id="ARBA00004673"/>
    </source>
</evidence>
<organism evidence="21 22">
    <name type="scientific">Paracoccus laeviglucosivorans</name>
    <dbReference type="NCBI Taxonomy" id="1197861"/>
    <lineage>
        <taxon>Bacteria</taxon>
        <taxon>Pseudomonadati</taxon>
        <taxon>Pseudomonadota</taxon>
        <taxon>Alphaproteobacteria</taxon>
        <taxon>Rhodobacterales</taxon>
        <taxon>Paracoccaceae</taxon>
        <taxon>Paracoccus</taxon>
    </lineage>
</organism>
<dbReference type="UniPathway" id="UPA00705"/>
<dbReference type="SUPFAM" id="SSF81442">
    <property type="entry name" value="Cytochrome c oxidase subunit I-like"/>
    <property type="match status" value="1"/>
</dbReference>
<dbReference type="PANTHER" id="PTHR10422">
    <property type="entry name" value="CYTOCHROME C OXIDASE SUBUNIT 1"/>
    <property type="match status" value="1"/>
</dbReference>
<feature type="transmembrane region" description="Helical" evidence="19">
    <location>
        <begin position="279"/>
        <end position="298"/>
    </location>
</feature>
<accession>A0A521F9B7</accession>
<dbReference type="GO" id="GO:0006119">
    <property type="term" value="P:oxidative phosphorylation"/>
    <property type="evidence" value="ECO:0007669"/>
    <property type="project" value="UniProtKB-UniPathway"/>
</dbReference>
<evidence type="ECO:0000313" key="22">
    <source>
        <dbReference type="Proteomes" id="UP000319014"/>
    </source>
</evidence>
<evidence type="ECO:0000256" key="3">
    <source>
        <dbReference type="ARBA" id="ARBA00009578"/>
    </source>
</evidence>
<comment type="catalytic activity">
    <reaction evidence="17">
        <text>4 Fe(II)-[cytochrome c] + O2 + 8 H(+)(in) = 4 Fe(III)-[cytochrome c] + 2 H2O + 4 H(+)(out)</text>
        <dbReference type="Rhea" id="RHEA:11436"/>
        <dbReference type="Rhea" id="RHEA-COMP:10350"/>
        <dbReference type="Rhea" id="RHEA-COMP:14399"/>
        <dbReference type="ChEBI" id="CHEBI:15377"/>
        <dbReference type="ChEBI" id="CHEBI:15378"/>
        <dbReference type="ChEBI" id="CHEBI:15379"/>
        <dbReference type="ChEBI" id="CHEBI:29033"/>
        <dbReference type="ChEBI" id="CHEBI:29034"/>
        <dbReference type="EC" id="7.1.1.9"/>
    </reaction>
</comment>
<dbReference type="Pfam" id="PF00115">
    <property type="entry name" value="COX1"/>
    <property type="match status" value="1"/>
</dbReference>
<dbReference type="RefSeq" id="WP_142664362.1">
    <property type="nucleotide sequence ID" value="NZ_FXTK01000019.1"/>
</dbReference>
<dbReference type="OrthoDB" id="9803294at2"/>
<dbReference type="EC" id="7.1.1.9" evidence="4"/>
<dbReference type="PROSITE" id="PS50855">
    <property type="entry name" value="COX1"/>
    <property type="match status" value="1"/>
</dbReference>
<keyword evidence="9 18" id="KW-0812">Transmembrane</keyword>
<dbReference type="InterPro" id="IPR036927">
    <property type="entry name" value="Cyt_c_oxase-like_su1_sf"/>
</dbReference>
<feature type="transmembrane region" description="Helical" evidence="19">
    <location>
        <begin position="373"/>
        <end position="396"/>
    </location>
</feature>
<reference evidence="21 22" key="1">
    <citation type="submission" date="2017-05" db="EMBL/GenBank/DDBJ databases">
        <authorList>
            <person name="Varghese N."/>
            <person name="Submissions S."/>
        </authorList>
    </citation>
    <scope>NUCLEOTIDE SEQUENCE [LARGE SCALE GENOMIC DNA]</scope>
    <source>
        <strain evidence="21 22">DSM 100094</strain>
    </source>
</reference>
<evidence type="ECO:0000256" key="17">
    <source>
        <dbReference type="ARBA" id="ARBA00047816"/>
    </source>
</evidence>
<keyword evidence="12 18" id="KW-0249">Electron transport</keyword>
<comment type="subcellular location">
    <subcellularLocation>
        <location evidence="1">Cell membrane</location>
        <topology evidence="1">Multi-pass membrane protein</topology>
    </subcellularLocation>
</comment>
<keyword evidence="6" id="KW-1003">Cell membrane</keyword>
<feature type="transmembrane region" description="Helical" evidence="19">
    <location>
        <begin position="102"/>
        <end position="125"/>
    </location>
</feature>
<keyword evidence="5 18" id="KW-0813">Transport</keyword>